<dbReference type="Proteomes" id="UP000605992">
    <property type="component" value="Unassembled WGS sequence"/>
</dbReference>
<comment type="caution">
    <text evidence="1">The sequence shown here is derived from an EMBL/GenBank/DDBJ whole genome shotgun (WGS) entry which is preliminary data.</text>
</comment>
<dbReference type="RefSeq" id="WP_203946325.1">
    <property type="nucleotide sequence ID" value="NZ_BOOR01000034.1"/>
</dbReference>
<dbReference type="AlphaFoldDB" id="A0A8J3V3J9"/>
<reference evidence="1" key="1">
    <citation type="submission" date="2021-01" db="EMBL/GenBank/DDBJ databases">
        <title>Whole genome shotgun sequence of Planotetraspora thailandica NBRC 104271.</title>
        <authorList>
            <person name="Komaki H."/>
            <person name="Tamura T."/>
        </authorList>
    </citation>
    <scope>NUCLEOTIDE SEQUENCE</scope>
    <source>
        <strain evidence="1">NBRC 104271</strain>
    </source>
</reference>
<organism evidence="1 2">
    <name type="scientific">Planotetraspora thailandica</name>
    <dbReference type="NCBI Taxonomy" id="487172"/>
    <lineage>
        <taxon>Bacteria</taxon>
        <taxon>Bacillati</taxon>
        <taxon>Actinomycetota</taxon>
        <taxon>Actinomycetes</taxon>
        <taxon>Streptosporangiales</taxon>
        <taxon>Streptosporangiaceae</taxon>
        <taxon>Planotetraspora</taxon>
    </lineage>
</organism>
<keyword evidence="2" id="KW-1185">Reference proteome</keyword>
<evidence type="ECO:0000313" key="2">
    <source>
        <dbReference type="Proteomes" id="UP000605992"/>
    </source>
</evidence>
<protein>
    <submittedName>
        <fullName evidence="1">Uncharacterized protein</fullName>
    </submittedName>
</protein>
<proteinExistence type="predicted"/>
<accession>A0A8J3V3J9</accession>
<gene>
    <name evidence="1" type="ORF">Pth03_45450</name>
</gene>
<evidence type="ECO:0000313" key="1">
    <source>
        <dbReference type="EMBL" id="GII56156.1"/>
    </source>
</evidence>
<dbReference type="EMBL" id="BOOR01000034">
    <property type="protein sequence ID" value="GII56156.1"/>
    <property type="molecule type" value="Genomic_DNA"/>
</dbReference>
<name>A0A8J3V3J9_9ACTN</name>
<sequence length="46" mass="5167">MRGSANGWGGQSLCLFMKGFDEEQFKPELLVDEPVEDVHIRASLTK</sequence>